<accession>A0A0V1FVX4</accession>
<feature type="region of interest" description="Disordered" evidence="1">
    <location>
        <begin position="1"/>
        <end position="22"/>
    </location>
</feature>
<evidence type="ECO:0000313" key="2">
    <source>
        <dbReference type="EMBL" id="KRY90144.1"/>
    </source>
</evidence>
<keyword evidence="3" id="KW-1185">Reference proteome</keyword>
<name>A0A0V1FVX4_TRIPS</name>
<comment type="caution">
    <text evidence="2">The sequence shown here is derived from an EMBL/GenBank/DDBJ whole genome shotgun (WGS) entry which is preliminary data.</text>
</comment>
<dbReference type="Proteomes" id="UP000054995">
    <property type="component" value="Unassembled WGS sequence"/>
</dbReference>
<protein>
    <submittedName>
        <fullName evidence="2">Uncharacterized protein</fullName>
    </submittedName>
</protein>
<gene>
    <name evidence="2" type="ORF">T4D_1745</name>
</gene>
<proteinExistence type="predicted"/>
<feature type="compositionally biased region" description="Gly residues" evidence="1">
    <location>
        <begin position="9"/>
        <end position="20"/>
    </location>
</feature>
<reference evidence="2 3" key="1">
    <citation type="submission" date="2015-01" db="EMBL/GenBank/DDBJ databases">
        <title>Evolution of Trichinella species and genotypes.</title>
        <authorList>
            <person name="Korhonen P.K."/>
            <person name="Edoardo P."/>
            <person name="Giuseppe L.R."/>
            <person name="Gasser R.B."/>
        </authorList>
    </citation>
    <scope>NUCLEOTIDE SEQUENCE [LARGE SCALE GENOMIC DNA]</scope>
    <source>
        <strain evidence="2">ISS470</strain>
    </source>
</reference>
<dbReference type="EMBL" id="JYDT01000024">
    <property type="protein sequence ID" value="KRY90144.1"/>
    <property type="molecule type" value="Genomic_DNA"/>
</dbReference>
<organism evidence="2 3">
    <name type="scientific">Trichinella pseudospiralis</name>
    <name type="common">Parasitic roundworm</name>
    <dbReference type="NCBI Taxonomy" id="6337"/>
    <lineage>
        <taxon>Eukaryota</taxon>
        <taxon>Metazoa</taxon>
        <taxon>Ecdysozoa</taxon>
        <taxon>Nematoda</taxon>
        <taxon>Enoplea</taxon>
        <taxon>Dorylaimia</taxon>
        <taxon>Trichinellida</taxon>
        <taxon>Trichinellidae</taxon>
        <taxon>Trichinella</taxon>
    </lineage>
</organism>
<evidence type="ECO:0000256" key="1">
    <source>
        <dbReference type="SAM" id="MobiDB-lite"/>
    </source>
</evidence>
<dbReference type="AlphaFoldDB" id="A0A0V1FVX4"/>
<sequence length="64" mass="7048">MDGWMDGWMDGGGGGGWVGRGGEKERGNEMLAAWKDAVSDKSELDYHVQRYSIFVGTVNPAQRK</sequence>
<evidence type="ECO:0000313" key="3">
    <source>
        <dbReference type="Proteomes" id="UP000054995"/>
    </source>
</evidence>